<protein>
    <recommendedName>
        <fullName evidence="5">Thiamine diphosphokinase</fullName>
        <ecNumber evidence="5">2.7.6.2</ecNumber>
    </recommendedName>
</protein>
<dbReference type="GO" id="GO:0006772">
    <property type="term" value="P:thiamine metabolic process"/>
    <property type="evidence" value="ECO:0007669"/>
    <property type="project" value="UniProtKB-UniRule"/>
</dbReference>
<dbReference type="InterPro" id="IPR006282">
    <property type="entry name" value="Thi_PPkinase"/>
</dbReference>
<dbReference type="Proteomes" id="UP000321197">
    <property type="component" value="Unassembled WGS sequence"/>
</dbReference>
<dbReference type="InterPro" id="IPR036759">
    <property type="entry name" value="TPK_catalytic_sf"/>
</dbReference>
<dbReference type="InterPro" id="IPR007371">
    <property type="entry name" value="TPK_catalytic"/>
</dbReference>
<organism evidence="7 8">
    <name type="scientific">Meiothermus hypogaeus NBRC 106114</name>
    <dbReference type="NCBI Taxonomy" id="1227553"/>
    <lineage>
        <taxon>Bacteria</taxon>
        <taxon>Thermotogati</taxon>
        <taxon>Deinococcota</taxon>
        <taxon>Deinococci</taxon>
        <taxon>Thermales</taxon>
        <taxon>Thermaceae</taxon>
        <taxon>Meiothermus</taxon>
    </lineage>
</organism>
<dbReference type="CDD" id="cd07995">
    <property type="entry name" value="TPK"/>
    <property type="match status" value="1"/>
</dbReference>
<dbReference type="GO" id="GO:0016301">
    <property type="term" value="F:kinase activity"/>
    <property type="evidence" value="ECO:0007669"/>
    <property type="project" value="UniProtKB-KW"/>
</dbReference>
<dbReference type="PANTHER" id="PTHR41299:SF1">
    <property type="entry name" value="THIAMINE PYROPHOSPHOKINASE"/>
    <property type="match status" value="1"/>
</dbReference>
<evidence type="ECO:0000259" key="6">
    <source>
        <dbReference type="SMART" id="SM00983"/>
    </source>
</evidence>
<dbReference type="InterPro" id="IPR053149">
    <property type="entry name" value="TPK"/>
</dbReference>
<evidence type="ECO:0000256" key="3">
    <source>
        <dbReference type="ARBA" id="ARBA00022777"/>
    </source>
</evidence>
<evidence type="ECO:0000256" key="5">
    <source>
        <dbReference type="NCBIfam" id="TIGR01378"/>
    </source>
</evidence>
<dbReference type="NCBIfam" id="TIGR01378">
    <property type="entry name" value="thi_PPkinase"/>
    <property type="match status" value="1"/>
</dbReference>
<gene>
    <name evidence="7" type="ORF">MHY01S_23800</name>
</gene>
<dbReference type="SMART" id="SM00983">
    <property type="entry name" value="TPK_B1_binding"/>
    <property type="match status" value="1"/>
</dbReference>
<proteinExistence type="predicted"/>
<comment type="caution">
    <text evidence="7">The sequence shown here is derived from an EMBL/GenBank/DDBJ whole genome shotgun (WGS) entry which is preliminary data.</text>
</comment>
<dbReference type="GO" id="GO:0030975">
    <property type="term" value="F:thiamine binding"/>
    <property type="evidence" value="ECO:0007669"/>
    <property type="project" value="InterPro"/>
</dbReference>
<dbReference type="Gene3D" id="3.40.50.10240">
    <property type="entry name" value="Thiamin pyrophosphokinase, catalytic domain"/>
    <property type="match status" value="1"/>
</dbReference>
<dbReference type="InterPro" id="IPR036371">
    <property type="entry name" value="TPK_B1-bd_sf"/>
</dbReference>
<dbReference type="Pfam" id="PF04265">
    <property type="entry name" value="TPK_B1_binding"/>
    <property type="match status" value="1"/>
</dbReference>
<keyword evidence="4" id="KW-0067">ATP-binding</keyword>
<evidence type="ECO:0000256" key="4">
    <source>
        <dbReference type="ARBA" id="ARBA00022840"/>
    </source>
</evidence>
<dbReference type="SUPFAM" id="SSF63862">
    <property type="entry name" value="Thiamin pyrophosphokinase, substrate-binding domain"/>
    <property type="match status" value="1"/>
</dbReference>
<reference evidence="7 8" key="1">
    <citation type="submission" date="2019-07" db="EMBL/GenBank/DDBJ databases">
        <title>Whole genome shotgun sequence of Meiothermus hypogaeus NBRC 106114.</title>
        <authorList>
            <person name="Hosoyama A."/>
            <person name="Uohara A."/>
            <person name="Ohji S."/>
            <person name="Ichikawa N."/>
        </authorList>
    </citation>
    <scope>NUCLEOTIDE SEQUENCE [LARGE SCALE GENOMIC DNA]</scope>
    <source>
        <strain evidence="7 8">NBRC 106114</strain>
    </source>
</reference>
<evidence type="ECO:0000256" key="2">
    <source>
        <dbReference type="ARBA" id="ARBA00022741"/>
    </source>
</evidence>
<evidence type="ECO:0000256" key="1">
    <source>
        <dbReference type="ARBA" id="ARBA00022679"/>
    </source>
</evidence>
<dbReference type="EC" id="2.7.6.2" evidence="5"/>
<evidence type="ECO:0000313" key="7">
    <source>
        <dbReference type="EMBL" id="GEM84214.1"/>
    </source>
</evidence>
<dbReference type="Pfam" id="PF04263">
    <property type="entry name" value="TPK_catalytic"/>
    <property type="match status" value="1"/>
</dbReference>
<accession>A0A511R3N9</accession>
<keyword evidence="1" id="KW-0808">Transferase</keyword>
<keyword evidence="2" id="KW-0547">Nucleotide-binding</keyword>
<dbReference type="InterPro" id="IPR007373">
    <property type="entry name" value="Thiamin_PyroPKinase_B1-bd"/>
</dbReference>
<dbReference type="AlphaFoldDB" id="A0A511R3N9"/>
<feature type="domain" description="Thiamin pyrophosphokinase thiamin-binding" evidence="6">
    <location>
        <begin position="155"/>
        <end position="218"/>
    </location>
</feature>
<dbReference type="GO" id="GO:0005524">
    <property type="term" value="F:ATP binding"/>
    <property type="evidence" value="ECO:0007669"/>
    <property type="project" value="UniProtKB-KW"/>
</dbReference>
<dbReference type="GO" id="GO:0009229">
    <property type="term" value="P:thiamine diphosphate biosynthetic process"/>
    <property type="evidence" value="ECO:0007669"/>
    <property type="project" value="InterPro"/>
</dbReference>
<evidence type="ECO:0000313" key="8">
    <source>
        <dbReference type="Proteomes" id="UP000321197"/>
    </source>
</evidence>
<name>A0A511R3N9_9DEIN</name>
<dbReference type="SUPFAM" id="SSF63999">
    <property type="entry name" value="Thiamin pyrophosphokinase, catalytic domain"/>
    <property type="match status" value="1"/>
</dbReference>
<dbReference type="GO" id="GO:0004788">
    <property type="term" value="F:thiamine diphosphokinase activity"/>
    <property type="evidence" value="ECO:0007669"/>
    <property type="project" value="UniProtKB-UniRule"/>
</dbReference>
<keyword evidence="3 7" id="KW-0418">Kinase</keyword>
<dbReference type="PANTHER" id="PTHR41299">
    <property type="entry name" value="THIAMINE PYROPHOSPHOKINASE"/>
    <property type="match status" value="1"/>
</dbReference>
<dbReference type="EMBL" id="BJXL01000084">
    <property type="protein sequence ID" value="GEM84214.1"/>
    <property type="molecule type" value="Genomic_DNA"/>
</dbReference>
<sequence length="228" mass="24178">MQDSDILTHDAWPWFLMRTFSILLSGSLTPTLRLKAQIAGSRVIAADGGMAHAGPLGLEPELWVGDFDSASAELQQTYAHVPREEHPTGKDFTDGELAIEAALARGAERLILVGAMGGQTDQALAHMLLGVRLAGQGIPTLLSSGNEEAHPLLPGTLQLDLPPLSKLSLLPLGGFIGLSLRGVRWPLQNAEIPLGSTRTLSNLALGRVEIELEAGYGVLIAYPEPATL</sequence>